<evidence type="ECO:0000256" key="1">
    <source>
        <dbReference type="SAM" id="MobiDB-lite"/>
    </source>
</evidence>
<protein>
    <submittedName>
        <fullName evidence="2">Uncharacterized protein</fullName>
    </submittedName>
</protein>
<keyword evidence="3" id="KW-1185">Reference proteome</keyword>
<feature type="compositionally biased region" description="Basic and acidic residues" evidence="1">
    <location>
        <begin position="7"/>
        <end position="23"/>
    </location>
</feature>
<sequence>MPGKGRGKGETRPSIKDDKVDSSAVKERVFTASEVFKAFSIRFVRLNGILFTRTRVSQAAAVSVPYPPFINPDAGAAADSLYVKPSLAGSAGLKKNPVSRPVRHVGPPPGFGSVPSKFVDESTNSVSLKNENPPVPQMDDYSWLDGYQLSSSNQSLGFNHSINNSGLMFGSVSNNNNSSMGMSSFPFPGKQVSTLQIQGEKQDHQFSEHMKVYQEQQQQLQRGDKKSVALPQQYQGQPLWEGHFFV</sequence>
<gene>
    <name evidence="2" type="ORF">OLEA9_A061036</name>
</gene>
<proteinExistence type="predicted"/>
<dbReference type="Gramene" id="OE9A061036T4">
    <property type="protein sequence ID" value="OE9A061036C4"/>
    <property type="gene ID" value="OE9A061036"/>
</dbReference>
<dbReference type="Proteomes" id="UP000594638">
    <property type="component" value="Unassembled WGS sequence"/>
</dbReference>
<feature type="region of interest" description="Disordered" evidence="1">
    <location>
        <begin position="1"/>
        <end position="23"/>
    </location>
</feature>
<evidence type="ECO:0000313" key="3">
    <source>
        <dbReference type="Proteomes" id="UP000594638"/>
    </source>
</evidence>
<feature type="region of interest" description="Disordered" evidence="1">
    <location>
        <begin position="93"/>
        <end position="116"/>
    </location>
</feature>
<evidence type="ECO:0000313" key="2">
    <source>
        <dbReference type="EMBL" id="CAA3029079.1"/>
    </source>
</evidence>
<dbReference type="AlphaFoldDB" id="A0A8S0VEJ2"/>
<dbReference type="OrthoDB" id="69928at2759"/>
<accession>A0A8S0VEJ2</accession>
<dbReference type="EMBL" id="CACTIH010009287">
    <property type="protein sequence ID" value="CAA3029079.1"/>
    <property type="molecule type" value="Genomic_DNA"/>
</dbReference>
<name>A0A8S0VEJ2_OLEEU</name>
<organism evidence="2 3">
    <name type="scientific">Olea europaea subsp. europaea</name>
    <dbReference type="NCBI Taxonomy" id="158383"/>
    <lineage>
        <taxon>Eukaryota</taxon>
        <taxon>Viridiplantae</taxon>
        <taxon>Streptophyta</taxon>
        <taxon>Embryophyta</taxon>
        <taxon>Tracheophyta</taxon>
        <taxon>Spermatophyta</taxon>
        <taxon>Magnoliopsida</taxon>
        <taxon>eudicotyledons</taxon>
        <taxon>Gunneridae</taxon>
        <taxon>Pentapetalae</taxon>
        <taxon>asterids</taxon>
        <taxon>lamiids</taxon>
        <taxon>Lamiales</taxon>
        <taxon>Oleaceae</taxon>
        <taxon>Oleeae</taxon>
        <taxon>Olea</taxon>
    </lineage>
</organism>
<reference evidence="2 3" key="1">
    <citation type="submission" date="2019-12" db="EMBL/GenBank/DDBJ databases">
        <authorList>
            <person name="Alioto T."/>
            <person name="Alioto T."/>
            <person name="Gomez Garrido J."/>
        </authorList>
    </citation>
    <scope>NUCLEOTIDE SEQUENCE [LARGE SCALE GENOMIC DNA]</scope>
</reference>
<comment type="caution">
    <text evidence="2">The sequence shown here is derived from an EMBL/GenBank/DDBJ whole genome shotgun (WGS) entry which is preliminary data.</text>
</comment>